<reference evidence="1" key="2">
    <citation type="journal article" date="2015" name="Data Brief">
        <title>Shoot transcriptome of the giant reed, Arundo donax.</title>
        <authorList>
            <person name="Barrero R.A."/>
            <person name="Guerrero F.D."/>
            <person name="Moolhuijzen P."/>
            <person name="Goolsby J.A."/>
            <person name="Tidwell J."/>
            <person name="Bellgard S.E."/>
            <person name="Bellgard M.I."/>
        </authorList>
    </citation>
    <scope>NUCLEOTIDE SEQUENCE</scope>
    <source>
        <tissue evidence="1">Shoot tissue taken approximately 20 cm above the soil surface</tissue>
    </source>
</reference>
<protein>
    <submittedName>
        <fullName evidence="1">Uncharacterized protein</fullName>
    </submittedName>
</protein>
<proteinExistence type="predicted"/>
<organism evidence="1">
    <name type="scientific">Arundo donax</name>
    <name type="common">Giant reed</name>
    <name type="synonym">Donax arundinaceus</name>
    <dbReference type="NCBI Taxonomy" id="35708"/>
    <lineage>
        <taxon>Eukaryota</taxon>
        <taxon>Viridiplantae</taxon>
        <taxon>Streptophyta</taxon>
        <taxon>Embryophyta</taxon>
        <taxon>Tracheophyta</taxon>
        <taxon>Spermatophyta</taxon>
        <taxon>Magnoliopsida</taxon>
        <taxon>Liliopsida</taxon>
        <taxon>Poales</taxon>
        <taxon>Poaceae</taxon>
        <taxon>PACMAD clade</taxon>
        <taxon>Arundinoideae</taxon>
        <taxon>Arundineae</taxon>
        <taxon>Arundo</taxon>
    </lineage>
</organism>
<dbReference type="AlphaFoldDB" id="A0A0A9HKJ3"/>
<name>A0A0A9HKJ3_ARUDO</name>
<evidence type="ECO:0000313" key="1">
    <source>
        <dbReference type="EMBL" id="JAE37655.1"/>
    </source>
</evidence>
<accession>A0A0A9HKJ3</accession>
<dbReference type="EMBL" id="GBRH01160241">
    <property type="protein sequence ID" value="JAE37655.1"/>
    <property type="molecule type" value="Transcribed_RNA"/>
</dbReference>
<sequence>MLFIRETWVPVDRWIRNGWLRSKSIETVMVTTPASHPQQRTHFSLKSKHYRQFHRSKHYRQFHRCQHLMSGPNQQRKRKVLALFLELFWSFLCIG</sequence>
<reference evidence="1" key="1">
    <citation type="submission" date="2014-09" db="EMBL/GenBank/DDBJ databases">
        <authorList>
            <person name="Magalhaes I.L.F."/>
            <person name="Oliveira U."/>
            <person name="Santos F.R."/>
            <person name="Vidigal T.H.D.A."/>
            <person name="Brescovit A.D."/>
            <person name="Santos A.J."/>
        </authorList>
    </citation>
    <scope>NUCLEOTIDE SEQUENCE</scope>
    <source>
        <tissue evidence="1">Shoot tissue taken approximately 20 cm above the soil surface</tissue>
    </source>
</reference>